<dbReference type="CDD" id="cd02182">
    <property type="entry name" value="GH16_Strep_laminarinase_like"/>
    <property type="match status" value="1"/>
</dbReference>
<dbReference type="Pfam" id="PF00722">
    <property type="entry name" value="Glyco_hydro_16"/>
    <property type="match status" value="1"/>
</dbReference>
<dbReference type="Gene3D" id="2.60.120.200">
    <property type="match status" value="1"/>
</dbReference>
<reference evidence="4 5" key="1">
    <citation type="journal article" date="2019" name="Int. J. Syst. Evol. Microbiol.">
        <title>The Global Catalogue of Microorganisms (GCM) 10K type strain sequencing project: providing services to taxonomists for standard genome sequencing and annotation.</title>
        <authorList>
            <consortium name="The Broad Institute Genomics Platform"/>
            <consortium name="The Broad Institute Genome Sequencing Center for Infectious Disease"/>
            <person name="Wu L."/>
            <person name="Ma J."/>
        </authorList>
    </citation>
    <scope>NUCLEOTIDE SEQUENCE [LARGE SCALE GENOMIC DNA]</scope>
    <source>
        <strain evidence="4 5">JCM 12696</strain>
    </source>
</reference>
<keyword evidence="5" id="KW-1185">Reference proteome</keyword>
<feature type="domain" description="GH16" evidence="3">
    <location>
        <begin position="41"/>
        <end position="325"/>
    </location>
</feature>
<evidence type="ECO:0000256" key="2">
    <source>
        <dbReference type="SAM" id="MobiDB-lite"/>
    </source>
</evidence>
<dbReference type="PANTHER" id="PTHR10963:SF55">
    <property type="entry name" value="GLYCOSIDE HYDROLASE FAMILY 16 PROTEIN"/>
    <property type="match status" value="1"/>
</dbReference>
<evidence type="ECO:0000256" key="1">
    <source>
        <dbReference type="ARBA" id="ARBA00006865"/>
    </source>
</evidence>
<dbReference type="RefSeq" id="WP_425573884.1">
    <property type="nucleotide sequence ID" value="NZ_BAAAKV010000001.1"/>
</dbReference>
<comment type="caution">
    <text evidence="4">The sequence shown here is derived from an EMBL/GenBank/DDBJ whole genome shotgun (WGS) entry which is preliminary data.</text>
</comment>
<sequence length="492" mass="51983">MRSTPTWPVRPARRTARTPVLATLLALTVALAGFVGVTGAGTARGAVPPAPGWTLQWSDDFNGADRTPPSAANWITDTGHSYPGGPANWGTGEVQSYTANPDNLSLDGNGNLRITPLRDGAGNWTSGRIETQRSNFKPPAGGTLRIESRIQMPNVTGNAALGYWPAFWALGSPYRGNYWNWPGIGEFDIMENVNGINSVWGVLHCGVSPGGPCNESTGLGASRACPGASCQSAFHTYRFEWDRAATPNELRWYVDDQLFHTVRQNQMDAASWANMTDHAGYFIILNVAVGGAFPNALGGQTPTAETVPGRPMLVDYVAVWSRGGTSEPPPTDPPPSGSSQLYARAGGGLGDSTGSASTASLASAGGGNYDGTVHNPQVFTSGPITRKYNGGATQFDLFVDAGRTVGNGQQVRVSYDRTGDGTWDRTETYRYFATDPEPGYEHYTQASGQASATGSQGDLVNGKVRVEVWNAIGNGASTLGIGNQSVVRIPFG</sequence>
<evidence type="ECO:0000313" key="5">
    <source>
        <dbReference type="Proteomes" id="UP001501371"/>
    </source>
</evidence>
<dbReference type="InterPro" id="IPR013320">
    <property type="entry name" value="ConA-like_dom_sf"/>
</dbReference>
<protein>
    <submittedName>
        <fullName evidence="4">Carbohydrate-binding protein</fullName>
    </submittedName>
</protein>
<dbReference type="PROSITE" id="PS51762">
    <property type="entry name" value="GH16_2"/>
    <property type="match status" value="1"/>
</dbReference>
<feature type="region of interest" description="Disordered" evidence="2">
    <location>
        <begin position="321"/>
        <end position="360"/>
    </location>
</feature>
<dbReference type="Proteomes" id="UP001501371">
    <property type="component" value="Unassembled WGS sequence"/>
</dbReference>
<name>A0ABN1UGC8_9ACTN</name>
<accession>A0ABN1UGC8</accession>
<gene>
    <name evidence="4" type="ORF">GCM10009654_02290</name>
</gene>
<proteinExistence type="inferred from homology"/>
<evidence type="ECO:0000313" key="4">
    <source>
        <dbReference type="EMBL" id="GAA1150492.1"/>
    </source>
</evidence>
<dbReference type="InterPro" id="IPR000757">
    <property type="entry name" value="Beta-glucanase-like"/>
</dbReference>
<feature type="compositionally biased region" description="Pro residues" evidence="2">
    <location>
        <begin position="327"/>
        <end position="336"/>
    </location>
</feature>
<dbReference type="PANTHER" id="PTHR10963">
    <property type="entry name" value="GLYCOSYL HYDROLASE-RELATED"/>
    <property type="match status" value="1"/>
</dbReference>
<organism evidence="4 5">
    <name type="scientific">Streptomyces hebeiensis</name>
    <dbReference type="NCBI Taxonomy" id="229486"/>
    <lineage>
        <taxon>Bacteria</taxon>
        <taxon>Bacillati</taxon>
        <taxon>Actinomycetota</taxon>
        <taxon>Actinomycetes</taxon>
        <taxon>Kitasatosporales</taxon>
        <taxon>Streptomycetaceae</taxon>
        <taxon>Streptomyces</taxon>
    </lineage>
</organism>
<evidence type="ECO:0000259" key="3">
    <source>
        <dbReference type="PROSITE" id="PS51762"/>
    </source>
</evidence>
<dbReference type="EMBL" id="BAAAKV010000001">
    <property type="protein sequence ID" value="GAA1150492.1"/>
    <property type="molecule type" value="Genomic_DNA"/>
</dbReference>
<comment type="similarity">
    <text evidence="1">Belongs to the glycosyl hydrolase 16 family.</text>
</comment>
<dbReference type="SUPFAM" id="SSF49899">
    <property type="entry name" value="Concanavalin A-like lectins/glucanases"/>
    <property type="match status" value="1"/>
</dbReference>
<dbReference type="InterPro" id="IPR050546">
    <property type="entry name" value="Glycosyl_Hydrlase_16"/>
</dbReference>